<evidence type="ECO:0000313" key="2">
    <source>
        <dbReference type="Proteomes" id="UP000652761"/>
    </source>
</evidence>
<protein>
    <submittedName>
        <fullName evidence="1">Uncharacterized protein</fullName>
    </submittedName>
</protein>
<reference evidence="1" key="1">
    <citation type="submission" date="2017-07" db="EMBL/GenBank/DDBJ databases">
        <title>Taro Niue Genome Assembly and Annotation.</title>
        <authorList>
            <person name="Atibalentja N."/>
            <person name="Keating K."/>
            <person name="Fields C.J."/>
        </authorList>
    </citation>
    <scope>NUCLEOTIDE SEQUENCE</scope>
    <source>
        <strain evidence="1">Niue_2</strain>
        <tissue evidence="1">Leaf</tissue>
    </source>
</reference>
<dbReference type="EMBL" id="NMUH01001909">
    <property type="protein sequence ID" value="MQL96360.1"/>
    <property type="molecule type" value="Genomic_DNA"/>
</dbReference>
<dbReference type="AlphaFoldDB" id="A0A843VS39"/>
<organism evidence="1 2">
    <name type="scientific">Colocasia esculenta</name>
    <name type="common">Wild taro</name>
    <name type="synonym">Arum esculentum</name>
    <dbReference type="NCBI Taxonomy" id="4460"/>
    <lineage>
        <taxon>Eukaryota</taxon>
        <taxon>Viridiplantae</taxon>
        <taxon>Streptophyta</taxon>
        <taxon>Embryophyta</taxon>
        <taxon>Tracheophyta</taxon>
        <taxon>Spermatophyta</taxon>
        <taxon>Magnoliopsida</taxon>
        <taxon>Liliopsida</taxon>
        <taxon>Araceae</taxon>
        <taxon>Aroideae</taxon>
        <taxon>Colocasieae</taxon>
        <taxon>Colocasia</taxon>
    </lineage>
</organism>
<name>A0A843VS39_COLES</name>
<gene>
    <name evidence="1" type="ORF">Taro_029035</name>
</gene>
<accession>A0A843VS39</accession>
<comment type="caution">
    <text evidence="1">The sequence shown here is derived from an EMBL/GenBank/DDBJ whole genome shotgun (WGS) entry which is preliminary data.</text>
</comment>
<evidence type="ECO:0000313" key="1">
    <source>
        <dbReference type="EMBL" id="MQL96360.1"/>
    </source>
</evidence>
<proteinExistence type="predicted"/>
<dbReference type="Proteomes" id="UP000652761">
    <property type="component" value="Unassembled WGS sequence"/>
</dbReference>
<keyword evidence="2" id="KW-1185">Reference proteome</keyword>
<sequence length="177" mass="20627">MYNDYRFANKLPEIQLGQFRAVIAQLRTENPVNTSLQVDFTTLQMPDIVFLPKLNSLLMDSAMGPTIFERFARVMARITVQQGAPLAFHRFLFREYHRGYIKSDVLAPLLFECERHFPSDWEKHYHQNAQQLDTPNLSLARSDKPPLSTKEFLDLNSINFVQDPFAIWVESTHRLPS</sequence>